<organism evidence="1 2">
    <name type="scientific">Tichowtungia aerotolerans</name>
    <dbReference type="NCBI Taxonomy" id="2697043"/>
    <lineage>
        <taxon>Bacteria</taxon>
        <taxon>Pseudomonadati</taxon>
        <taxon>Kiritimatiellota</taxon>
        <taxon>Tichowtungiia</taxon>
        <taxon>Tichowtungiales</taxon>
        <taxon>Tichowtungiaceae</taxon>
        <taxon>Tichowtungia</taxon>
    </lineage>
</organism>
<gene>
    <name evidence="1" type="ORF">GT409_00590</name>
</gene>
<sequence length="131" mass="14326">METASTRRNIYVTGQNSGTARFYKTIFWGQPDKNIEINSGNIELQQAGFSRPVPVELRGGQVKITGAYFQRDSENIQIRSGVSSAEILANVRVGSGAESENFINEAGAKTTIQYNIWTLPTVHSLKALGSC</sequence>
<name>A0A6P1M8V1_9BACT</name>
<evidence type="ECO:0000313" key="2">
    <source>
        <dbReference type="Proteomes" id="UP000464954"/>
    </source>
</evidence>
<reference evidence="1 2" key="1">
    <citation type="submission" date="2020-01" db="EMBL/GenBank/DDBJ databases">
        <title>Ponticoccus aerotolerans gen. nov., sp. nov., an anaerobic bacterium and proposal of Ponticoccusceae fam. nov., Ponticoccusles ord. nov. and Ponticoccuse classis nov. in the phylum Kiritimatiellaeota.</title>
        <authorList>
            <person name="Zhou L.Y."/>
            <person name="Du Z.J."/>
        </authorList>
    </citation>
    <scope>NUCLEOTIDE SEQUENCE [LARGE SCALE GENOMIC DNA]</scope>
    <source>
        <strain evidence="1 2">S-5007</strain>
    </source>
</reference>
<accession>A0A6P1M8V1</accession>
<dbReference type="KEGG" id="taer:GT409_00590"/>
<evidence type="ECO:0000313" key="1">
    <source>
        <dbReference type="EMBL" id="QHI68006.1"/>
    </source>
</evidence>
<dbReference type="AlphaFoldDB" id="A0A6P1M8V1"/>
<dbReference type="Proteomes" id="UP000464954">
    <property type="component" value="Chromosome"/>
</dbReference>
<dbReference type="RefSeq" id="WP_160626040.1">
    <property type="nucleotide sequence ID" value="NZ_CP047593.1"/>
</dbReference>
<keyword evidence="2" id="KW-1185">Reference proteome</keyword>
<dbReference type="EMBL" id="CP047593">
    <property type="protein sequence ID" value="QHI68006.1"/>
    <property type="molecule type" value="Genomic_DNA"/>
</dbReference>
<proteinExistence type="predicted"/>
<protein>
    <submittedName>
        <fullName evidence="1">Uncharacterized protein</fullName>
    </submittedName>
</protein>